<evidence type="ECO:0000256" key="1">
    <source>
        <dbReference type="ARBA" id="ARBA00006762"/>
    </source>
</evidence>
<proteinExistence type="inferred from homology"/>
<keyword evidence="3 6" id="KW-0498">Mitosis</keyword>
<gene>
    <name evidence="8" type="ORF">PROFUN_14074</name>
</gene>
<dbReference type="PIRSF" id="PIRSF028841">
    <property type="entry name" value="APC10_sub"/>
    <property type="match status" value="1"/>
</dbReference>
<dbReference type="Pfam" id="PF03256">
    <property type="entry name" value="ANAPC10"/>
    <property type="match status" value="1"/>
</dbReference>
<dbReference type="PANTHER" id="PTHR12936:SF0">
    <property type="entry name" value="ANAPHASE-PROMOTING COMPLEX SUBUNIT 10"/>
    <property type="match status" value="1"/>
</dbReference>
<dbReference type="InterPro" id="IPR008979">
    <property type="entry name" value="Galactose-bd-like_sf"/>
</dbReference>
<dbReference type="SMART" id="SM01337">
    <property type="entry name" value="APC10"/>
    <property type="match status" value="1"/>
</dbReference>
<dbReference type="STRING" id="1890364.A0A2P6N213"/>
<dbReference type="AlphaFoldDB" id="A0A2P6N213"/>
<dbReference type="InterPro" id="IPR004939">
    <property type="entry name" value="APC_su10/DOC_dom"/>
</dbReference>
<organism evidence="8 9">
    <name type="scientific">Planoprotostelium fungivorum</name>
    <dbReference type="NCBI Taxonomy" id="1890364"/>
    <lineage>
        <taxon>Eukaryota</taxon>
        <taxon>Amoebozoa</taxon>
        <taxon>Evosea</taxon>
        <taxon>Variosea</taxon>
        <taxon>Cavosteliida</taxon>
        <taxon>Cavosteliaceae</taxon>
        <taxon>Planoprotostelium</taxon>
    </lineage>
</organism>
<evidence type="ECO:0000256" key="6">
    <source>
        <dbReference type="PIRNR" id="PIRNR028841"/>
    </source>
</evidence>
<comment type="function">
    <text evidence="6">Component of the anaphase promoting complex/cyclosome (APC/C), a cell cycle-regulated E3 ubiquitin-protein ligase complex that controls progression through mitosis and the G1 phase of the cell cycle.</text>
</comment>
<evidence type="ECO:0000256" key="4">
    <source>
        <dbReference type="ARBA" id="ARBA00022786"/>
    </source>
</evidence>
<evidence type="ECO:0000256" key="2">
    <source>
        <dbReference type="ARBA" id="ARBA00022618"/>
    </source>
</evidence>
<accession>A0A2P6N213</accession>
<feature type="domain" description="DOC" evidence="7">
    <location>
        <begin position="18"/>
        <end position="203"/>
    </location>
</feature>
<dbReference type="CDD" id="cd08366">
    <property type="entry name" value="APC10"/>
    <property type="match status" value="1"/>
</dbReference>
<name>A0A2P6N213_9EUKA</name>
<dbReference type="PANTHER" id="PTHR12936">
    <property type="entry name" value="ANAPHASE-PROMOTING COMPLEX 10"/>
    <property type="match status" value="1"/>
</dbReference>
<comment type="caution">
    <text evidence="8">The sequence shown here is derived from an EMBL/GenBank/DDBJ whole genome shotgun (WGS) entry which is preliminary data.</text>
</comment>
<dbReference type="FunCoup" id="A0A2P6N213">
    <property type="interactions" value="326"/>
</dbReference>
<evidence type="ECO:0000256" key="3">
    <source>
        <dbReference type="ARBA" id="ARBA00022776"/>
    </source>
</evidence>
<reference evidence="8 9" key="1">
    <citation type="journal article" date="2018" name="Genome Biol. Evol.">
        <title>Multiple Roots of Fruiting Body Formation in Amoebozoa.</title>
        <authorList>
            <person name="Hillmann F."/>
            <person name="Forbes G."/>
            <person name="Novohradska S."/>
            <person name="Ferling I."/>
            <person name="Riege K."/>
            <person name="Groth M."/>
            <person name="Westermann M."/>
            <person name="Marz M."/>
            <person name="Spaller T."/>
            <person name="Winckler T."/>
            <person name="Schaap P."/>
            <person name="Glockner G."/>
        </authorList>
    </citation>
    <scope>NUCLEOTIDE SEQUENCE [LARGE SCALE GENOMIC DNA]</scope>
    <source>
        <strain evidence="8 9">Jena</strain>
    </source>
</reference>
<evidence type="ECO:0000256" key="5">
    <source>
        <dbReference type="ARBA" id="ARBA00023306"/>
    </source>
</evidence>
<dbReference type="PROSITE" id="PS51284">
    <property type="entry name" value="DOC"/>
    <property type="match status" value="1"/>
</dbReference>
<dbReference type="GO" id="GO:0070979">
    <property type="term" value="P:protein K11-linked ubiquitination"/>
    <property type="evidence" value="ECO:0007669"/>
    <property type="project" value="TreeGrafter"/>
</dbReference>
<dbReference type="GO" id="GO:0005680">
    <property type="term" value="C:anaphase-promoting complex"/>
    <property type="evidence" value="ECO:0007669"/>
    <property type="project" value="InterPro"/>
</dbReference>
<evidence type="ECO:0000259" key="7">
    <source>
        <dbReference type="PROSITE" id="PS51284"/>
    </source>
</evidence>
<keyword evidence="5 6" id="KW-0131">Cell cycle</keyword>
<comment type="similarity">
    <text evidence="1 6">Belongs to the APC10 family.</text>
</comment>
<dbReference type="EMBL" id="MDYQ01000249">
    <property type="protein sequence ID" value="PRP77970.1"/>
    <property type="molecule type" value="Genomic_DNA"/>
</dbReference>
<dbReference type="Proteomes" id="UP000241769">
    <property type="component" value="Unassembled WGS sequence"/>
</dbReference>
<keyword evidence="9" id="KW-1185">Reference proteome</keyword>
<dbReference type="GO" id="GO:0051301">
    <property type="term" value="P:cell division"/>
    <property type="evidence" value="ECO:0007669"/>
    <property type="project" value="UniProtKB-KW"/>
</dbReference>
<protein>
    <recommendedName>
        <fullName evidence="6">Anaphase-promoting complex subunit 10</fullName>
    </recommendedName>
</protein>
<dbReference type="InterPro" id="IPR016901">
    <property type="entry name" value="APC10/Doc1"/>
</dbReference>
<dbReference type="Gene3D" id="2.60.120.260">
    <property type="entry name" value="Galactose-binding domain-like"/>
    <property type="match status" value="1"/>
</dbReference>
<evidence type="ECO:0000313" key="9">
    <source>
        <dbReference type="Proteomes" id="UP000241769"/>
    </source>
</evidence>
<dbReference type="FunFam" id="2.60.120.260:FF:000122">
    <property type="entry name" value="Anaphase-promoting complex subunit 10"/>
    <property type="match status" value="1"/>
</dbReference>
<dbReference type="OrthoDB" id="24948at2759"/>
<dbReference type="InParanoid" id="A0A2P6N213"/>
<dbReference type="GO" id="GO:0031145">
    <property type="term" value="P:anaphase-promoting complex-dependent catabolic process"/>
    <property type="evidence" value="ECO:0007669"/>
    <property type="project" value="InterPro"/>
</dbReference>
<keyword evidence="4 6" id="KW-0833">Ubl conjugation pathway</keyword>
<sequence length="203" mass="23410">MSYFRSISPERADDQEAFRGEYACWLEINAIQAGLRLDKQEVGDQAVWSLSSAKQGFGVEQLRDDNIETCWQSDGAQPHYINIQFHKRMTLQEIRIYADYKVDESYTPHNISIRSGTTFHDLKEVQQYEVPTEEGGWMTIPLHPPNSPSVPLRSNLIQIAILTNHQNGRDTHVRQVKIFSPIQRTHEAGPNFTDDFLNFSTMR</sequence>
<evidence type="ECO:0000313" key="8">
    <source>
        <dbReference type="EMBL" id="PRP77970.1"/>
    </source>
</evidence>
<keyword evidence="2 6" id="KW-0132">Cell division</keyword>
<dbReference type="SUPFAM" id="SSF49785">
    <property type="entry name" value="Galactose-binding domain-like"/>
    <property type="match status" value="1"/>
</dbReference>